<dbReference type="GO" id="GO:0016740">
    <property type="term" value="F:transferase activity"/>
    <property type="evidence" value="ECO:0007669"/>
    <property type="project" value="UniProtKB-KW"/>
</dbReference>
<dbReference type="CDD" id="cd00158">
    <property type="entry name" value="RHOD"/>
    <property type="match status" value="1"/>
</dbReference>
<reference evidence="3 4" key="1">
    <citation type="submission" date="2015-02" db="EMBL/GenBank/DDBJ databases">
        <title>Draft genome sequence of Pseudomonas stutzeri NT0128 isolated from wheat (Triticum turgidum) rhizosphere.</title>
        <authorList>
            <person name="Tovi N."/>
            <person name="Frenk S."/>
            <person name="Hadar Y."/>
            <person name="Minz D."/>
        </authorList>
    </citation>
    <scope>NUCLEOTIDE SEQUENCE [LARGE SCALE GENOMIC DNA]</scope>
    <source>
        <strain evidence="3 4">NT0128</strain>
    </source>
</reference>
<protein>
    <submittedName>
        <fullName evidence="3">Sulfurtransferase</fullName>
    </submittedName>
</protein>
<dbReference type="OrthoDB" id="9814704at2"/>
<evidence type="ECO:0000313" key="4">
    <source>
        <dbReference type="Proteomes" id="UP000032487"/>
    </source>
</evidence>
<evidence type="ECO:0000259" key="2">
    <source>
        <dbReference type="PROSITE" id="PS50206"/>
    </source>
</evidence>
<dbReference type="RefSeq" id="WP_045162715.1">
    <property type="nucleotide sequence ID" value="NZ_JYHV01000024.1"/>
</dbReference>
<dbReference type="PROSITE" id="PS50206">
    <property type="entry name" value="RHODANESE_3"/>
    <property type="match status" value="1"/>
</dbReference>
<dbReference type="InterPro" id="IPR036873">
    <property type="entry name" value="Rhodanese-like_dom_sf"/>
</dbReference>
<dbReference type="PATRIC" id="fig|316.101.peg.1655"/>
<dbReference type="InterPro" id="IPR001763">
    <property type="entry name" value="Rhodanese-like_dom"/>
</dbReference>
<feature type="signal peptide" evidence="1">
    <location>
        <begin position="1"/>
        <end position="18"/>
    </location>
</feature>
<dbReference type="PANTHER" id="PTHR43031:SF1">
    <property type="entry name" value="PYRIDINE NUCLEOTIDE-DISULPHIDE OXIDOREDUCTASE"/>
    <property type="match status" value="1"/>
</dbReference>
<dbReference type="Proteomes" id="UP000032487">
    <property type="component" value="Unassembled WGS sequence"/>
</dbReference>
<evidence type="ECO:0000256" key="1">
    <source>
        <dbReference type="SAM" id="SignalP"/>
    </source>
</evidence>
<feature type="chain" id="PRO_5002338000" evidence="1">
    <location>
        <begin position="19"/>
        <end position="146"/>
    </location>
</feature>
<sequence>MLRILMLCLLVSPTWLYAGEAPIEVEGAMTVNVYQARQLHALGAVFVDVRPSREWEWGHIEGAVHMELAREFFGLSQNQWPRSVPLVVYCDSEVCPASAEAARLAVAWGYQQVFYFRQGYFAWTLADFPQEKGRFDDARTLNAQAH</sequence>
<dbReference type="EMBL" id="JYHV01000024">
    <property type="protein sequence ID" value="KJH80965.1"/>
    <property type="molecule type" value="Genomic_DNA"/>
</dbReference>
<dbReference type="SMART" id="SM00450">
    <property type="entry name" value="RHOD"/>
    <property type="match status" value="1"/>
</dbReference>
<dbReference type="AlphaFoldDB" id="A0A0D9AIV0"/>
<keyword evidence="3" id="KW-0808">Transferase</keyword>
<feature type="domain" description="Rhodanese" evidence="2">
    <location>
        <begin position="43"/>
        <end position="132"/>
    </location>
</feature>
<organism evidence="3 4">
    <name type="scientific">Stutzerimonas stutzeri</name>
    <name type="common">Pseudomonas stutzeri</name>
    <dbReference type="NCBI Taxonomy" id="316"/>
    <lineage>
        <taxon>Bacteria</taxon>
        <taxon>Pseudomonadati</taxon>
        <taxon>Pseudomonadota</taxon>
        <taxon>Gammaproteobacteria</taxon>
        <taxon>Pseudomonadales</taxon>
        <taxon>Pseudomonadaceae</taxon>
        <taxon>Stutzerimonas</taxon>
    </lineage>
</organism>
<accession>A0A0D9AIV0</accession>
<keyword evidence="1" id="KW-0732">Signal</keyword>
<evidence type="ECO:0000313" key="3">
    <source>
        <dbReference type="EMBL" id="KJH80965.1"/>
    </source>
</evidence>
<dbReference type="PANTHER" id="PTHR43031">
    <property type="entry name" value="FAD-DEPENDENT OXIDOREDUCTASE"/>
    <property type="match status" value="1"/>
</dbReference>
<dbReference type="Gene3D" id="3.40.250.10">
    <property type="entry name" value="Rhodanese-like domain"/>
    <property type="match status" value="1"/>
</dbReference>
<dbReference type="Pfam" id="PF00581">
    <property type="entry name" value="Rhodanese"/>
    <property type="match status" value="1"/>
</dbReference>
<dbReference type="SUPFAM" id="SSF52821">
    <property type="entry name" value="Rhodanese/Cell cycle control phosphatase"/>
    <property type="match status" value="1"/>
</dbReference>
<dbReference type="InterPro" id="IPR050229">
    <property type="entry name" value="GlpE_sulfurtransferase"/>
</dbReference>
<comment type="caution">
    <text evidence="3">The sequence shown here is derived from an EMBL/GenBank/DDBJ whole genome shotgun (WGS) entry which is preliminary data.</text>
</comment>
<proteinExistence type="predicted"/>
<name>A0A0D9AIV0_STUST</name>
<gene>
    <name evidence="3" type="ORF">UF78_13400</name>
</gene>